<dbReference type="EMBL" id="JADKNH010000003">
    <property type="protein sequence ID" value="MBF4692694.1"/>
    <property type="molecule type" value="Genomic_DNA"/>
</dbReference>
<keyword evidence="5" id="KW-0472">Membrane</keyword>
<feature type="domain" description="Leucine-binding protein" evidence="6">
    <location>
        <begin position="30"/>
        <end position="368"/>
    </location>
</feature>
<keyword evidence="4" id="KW-0029">Amino-acid transport</keyword>
<dbReference type="RefSeq" id="WP_194700934.1">
    <property type="nucleotide sequence ID" value="NZ_JADKNH010000003.1"/>
</dbReference>
<evidence type="ECO:0000256" key="2">
    <source>
        <dbReference type="ARBA" id="ARBA00022448"/>
    </source>
</evidence>
<dbReference type="InterPro" id="IPR028082">
    <property type="entry name" value="Peripla_BP_I"/>
</dbReference>
<dbReference type="InterPro" id="IPR000709">
    <property type="entry name" value="Leu_Ile_Val-bd"/>
</dbReference>
<keyword evidence="3" id="KW-0732">Signal</keyword>
<proteinExistence type="inferred from homology"/>
<dbReference type="SUPFAM" id="SSF53822">
    <property type="entry name" value="Periplasmic binding protein-like I"/>
    <property type="match status" value="1"/>
</dbReference>
<organism evidence="7 8">
    <name type="scientific">Fusibacter ferrireducens</name>
    <dbReference type="NCBI Taxonomy" id="2785058"/>
    <lineage>
        <taxon>Bacteria</taxon>
        <taxon>Bacillati</taxon>
        <taxon>Bacillota</taxon>
        <taxon>Clostridia</taxon>
        <taxon>Eubacteriales</taxon>
        <taxon>Eubacteriales Family XII. Incertae Sedis</taxon>
        <taxon>Fusibacter</taxon>
    </lineage>
</organism>
<dbReference type="PANTHER" id="PTHR30483:SF6">
    <property type="entry name" value="PERIPLASMIC BINDING PROTEIN OF ABC TRANSPORTER FOR NATURAL AMINO ACIDS"/>
    <property type="match status" value="1"/>
</dbReference>
<reference evidence="7 8" key="1">
    <citation type="submission" date="2020-11" db="EMBL/GenBank/DDBJ databases">
        <title>Fusibacter basophilias sp. nov.</title>
        <authorList>
            <person name="Qiu D."/>
        </authorList>
    </citation>
    <scope>NUCLEOTIDE SEQUENCE [LARGE SCALE GENOMIC DNA]</scope>
    <source>
        <strain evidence="7 8">Q10-2</strain>
    </source>
</reference>
<comment type="similarity">
    <text evidence="1">Belongs to the leucine-binding protein family.</text>
</comment>
<evidence type="ECO:0000256" key="5">
    <source>
        <dbReference type="SAM" id="Phobius"/>
    </source>
</evidence>
<keyword evidence="5" id="KW-0812">Transmembrane</keyword>
<comment type="caution">
    <text evidence="7">The sequence shown here is derived from an EMBL/GenBank/DDBJ whole genome shotgun (WGS) entry which is preliminary data.</text>
</comment>
<keyword evidence="8" id="KW-1185">Reference proteome</keyword>
<evidence type="ECO:0000256" key="3">
    <source>
        <dbReference type="ARBA" id="ARBA00022729"/>
    </source>
</evidence>
<accession>A0ABR9ZQI8</accession>
<dbReference type="Proteomes" id="UP000614200">
    <property type="component" value="Unassembled WGS sequence"/>
</dbReference>
<evidence type="ECO:0000313" key="7">
    <source>
        <dbReference type="EMBL" id="MBF4692694.1"/>
    </source>
</evidence>
<evidence type="ECO:0000313" key="8">
    <source>
        <dbReference type="Proteomes" id="UP000614200"/>
    </source>
</evidence>
<feature type="transmembrane region" description="Helical" evidence="5">
    <location>
        <begin position="6"/>
        <end position="23"/>
    </location>
</feature>
<evidence type="ECO:0000256" key="1">
    <source>
        <dbReference type="ARBA" id="ARBA00010062"/>
    </source>
</evidence>
<keyword evidence="2" id="KW-0813">Transport</keyword>
<evidence type="ECO:0000256" key="4">
    <source>
        <dbReference type="ARBA" id="ARBA00022970"/>
    </source>
</evidence>
<dbReference type="InterPro" id="IPR028081">
    <property type="entry name" value="Leu-bd"/>
</dbReference>
<dbReference type="InterPro" id="IPR051010">
    <property type="entry name" value="BCAA_transport"/>
</dbReference>
<keyword evidence="5" id="KW-1133">Transmembrane helix</keyword>
<gene>
    <name evidence="7" type="ORF">ISU02_06170</name>
</gene>
<protein>
    <submittedName>
        <fullName evidence="7">ABC transporter substrate-binding protein</fullName>
    </submittedName>
</protein>
<dbReference type="PANTHER" id="PTHR30483">
    <property type="entry name" value="LEUCINE-SPECIFIC-BINDING PROTEIN"/>
    <property type="match status" value="1"/>
</dbReference>
<dbReference type="Pfam" id="PF13458">
    <property type="entry name" value="Peripla_BP_6"/>
    <property type="match status" value="1"/>
</dbReference>
<dbReference type="Gene3D" id="3.40.50.2300">
    <property type="match status" value="2"/>
</dbReference>
<sequence>MKNKKIIIILIAVALFVLIQYQYNKIKGKPLQIGFVSALSGPSADLGFSCRNALELYIDEVNSAGGINGRPIEIIVLDDQGNPEIALSLFKQLIEENINLIVGQVTSSSGVLSIPYINEQDALFISPLISSNDYRGVDDNFIALAPSASAQGVAIVNYIYSQKESGKIAIIYDYSNLIYSSAVFKGAIEELNKNSQFKFQLYPLNDSLEIPTIVDSISTFNPDDFIVITSVSDLILISNQIDKELGDLPVYSSMWGMAPEIISGYGENMANVYGVYAIDPNSTSPEFLKFKEAYSQKYKIEANFGAIYTYDAARLLIEAIKMTHSTNPDKIKTYIKTTQFFEGINIPYEITDTGDAIREMSIIYAKDGKTMDLK</sequence>
<evidence type="ECO:0000259" key="6">
    <source>
        <dbReference type="Pfam" id="PF13458"/>
    </source>
</evidence>
<dbReference type="PRINTS" id="PR00337">
    <property type="entry name" value="LEUILEVALBP"/>
</dbReference>
<name>A0ABR9ZQI8_9FIRM</name>